<keyword evidence="2" id="KW-0812">Transmembrane</keyword>
<dbReference type="EMBL" id="CP036316">
    <property type="protein sequence ID" value="QDT64437.1"/>
    <property type="molecule type" value="Genomic_DNA"/>
</dbReference>
<evidence type="ECO:0000313" key="4">
    <source>
        <dbReference type="Proteomes" id="UP000319976"/>
    </source>
</evidence>
<keyword evidence="2" id="KW-0472">Membrane</keyword>
<feature type="transmembrane region" description="Helical" evidence="2">
    <location>
        <begin position="319"/>
        <end position="337"/>
    </location>
</feature>
<dbReference type="Proteomes" id="UP000319976">
    <property type="component" value="Chromosome"/>
</dbReference>
<gene>
    <name evidence="3" type="ORF">V22_16710</name>
</gene>
<feature type="transmembrane region" description="Helical" evidence="2">
    <location>
        <begin position="12"/>
        <end position="36"/>
    </location>
</feature>
<sequence length="444" mass="49619">MRKFQKVTAVRDIRLITPLACVLLVTVRLFIGWQFLYEGMWKISTLDTPRPWTSKGYLKSSQGPFRTQFREMTGDPNELEWLDYDVMIARWDDWRDRFVAHYPDLTEQQIRKLDEMLNGPEDFRAVLEELPEGVSFPMRGIPRDAIIFNPDSKRLIIDGNLHLKASELDRIMAALARSPADEGVKAAFEDALDKAYARASRLSYKERLAATLKGDPERITYDVPGDDGSAVETMIGKVDVYLNQLAEYEADLKKANQAFEFDHLAKQWSEISELQRELVTPIIALDAELKENAQKILSIEQGRQGLPPEPWTTLRTNDMMVITGLTVLGVLLIIGFATRISALGGAIMVLSFYLVWPPWPGVIEAPGNEHSFIVNKNLIEVAILLAIAAMPTGTWFGIDGIIGMLFTKCCGKKSTSTASGKSQSTGSEVDSDKKTAVMSEPSAV</sequence>
<feature type="region of interest" description="Disordered" evidence="1">
    <location>
        <begin position="415"/>
        <end position="444"/>
    </location>
</feature>
<evidence type="ECO:0000256" key="1">
    <source>
        <dbReference type="SAM" id="MobiDB-lite"/>
    </source>
</evidence>
<keyword evidence="4" id="KW-1185">Reference proteome</keyword>
<accession>A0A517T7U2</accession>
<proteinExistence type="predicted"/>
<feature type="transmembrane region" description="Helical" evidence="2">
    <location>
        <begin position="379"/>
        <end position="398"/>
    </location>
</feature>
<evidence type="ECO:0000313" key="3">
    <source>
        <dbReference type="EMBL" id="QDT64437.1"/>
    </source>
</evidence>
<name>A0A517T7U2_9PLAN</name>
<organism evidence="3 4">
    <name type="scientific">Calycomorphotria hydatis</name>
    <dbReference type="NCBI Taxonomy" id="2528027"/>
    <lineage>
        <taxon>Bacteria</taxon>
        <taxon>Pseudomonadati</taxon>
        <taxon>Planctomycetota</taxon>
        <taxon>Planctomycetia</taxon>
        <taxon>Planctomycetales</taxon>
        <taxon>Planctomycetaceae</taxon>
        <taxon>Calycomorphotria</taxon>
    </lineage>
</organism>
<reference evidence="3 4" key="1">
    <citation type="submission" date="2019-02" db="EMBL/GenBank/DDBJ databases">
        <title>Deep-cultivation of Planctomycetes and their phenomic and genomic characterization uncovers novel biology.</title>
        <authorList>
            <person name="Wiegand S."/>
            <person name="Jogler M."/>
            <person name="Boedeker C."/>
            <person name="Pinto D."/>
            <person name="Vollmers J."/>
            <person name="Rivas-Marin E."/>
            <person name="Kohn T."/>
            <person name="Peeters S.H."/>
            <person name="Heuer A."/>
            <person name="Rast P."/>
            <person name="Oberbeckmann S."/>
            <person name="Bunk B."/>
            <person name="Jeske O."/>
            <person name="Meyerdierks A."/>
            <person name="Storesund J.E."/>
            <person name="Kallscheuer N."/>
            <person name="Luecker S."/>
            <person name="Lage O.M."/>
            <person name="Pohl T."/>
            <person name="Merkel B.J."/>
            <person name="Hornburger P."/>
            <person name="Mueller R.-W."/>
            <person name="Bruemmer F."/>
            <person name="Labrenz M."/>
            <person name="Spormann A.M."/>
            <person name="Op den Camp H."/>
            <person name="Overmann J."/>
            <person name="Amann R."/>
            <person name="Jetten M.S.M."/>
            <person name="Mascher T."/>
            <person name="Medema M.H."/>
            <person name="Devos D.P."/>
            <person name="Kaster A.-K."/>
            <person name="Ovreas L."/>
            <person name="Rohde M."/>
            <person name="Galperin M.Y."/>
            <person name="Jogler C."/>
        </authorList>
    </citation>
    <scope>NUCLEOTIDE SEQUENCE [LARGE SCALE GENOMIC DNA]</scope>
    <source>
        <strain evidence="3 4">V22</strain>
    </source>
</reference>
<feature type="compositionally biased region" description="Low complexity" evidence="1">
    <location>
        <begin position="415"/>
        <end position="427"/>
    </location>
</feature>
<keyword evidence="2" id="KW-1133">Transmembrane helix</keyword>
<protein>
    <submittedName>
        <fullName evidence="3">DoxX</fullName>
    </submittedName>
</protein>
<feature type="transmembrane region" description="Helical" evidence="2">
    <location>
        <begin position="342"/>
        <end position="359"/>
    </location>
</feature>
<dbReference type="KEGG" id="chya:V22_16710"/>
<evidence type="ECO:0000256" key="2">
    <source>
        <dbReference type="SAM" id="Phobius"/>
    </source>
</evidence>
<dbReference type="AlphaFoldDB" id="A0A517T7U2"/>